<feature type="transmembrane region" description="Helical" evidence="5">
    <location>
        <begin position="131"/>
        <end position="156"/>
    </location>
</feature>
<evidence type="ECO:0000256" key="3">
    <source>
        <dbReference type="ARBA" id="ARBA00022989"/>
    </source>
</evidence>
<dbReference type="InterPro" id="IPR036259">
    <property type="entry name" value="MFS_trans_sf"/>
</dbReference>
<comment type="subcellular location">
    <subcellularLocation>
        <location evidence="1">Membrane</location>
        <topology evidence="1">Multi-pass membrane protein</topology>
    </subcellularLocation>
</comment>
<keyword evidence="3 5" id="KW-1133">Transmembrane helix</keyword>
<feature type="transmembrane region" description="Helical" evidence="5">
    <location>
        <begin position="168"/>
        <end position="188"/>
    </location>
</feature>
<protein>
    <submittedName>
        <fullName evidence="6">Drug resistance protein YOR378W-like 2</fullName>
    </submittedName>
</protein>
<dbReference type="EMBL" id="MPGH01000017">
    <property type="protein sequence ID" value="OLN96616.1"/>
    <property type="molecule type" value="Genomic_DNA"/>
</dbReference>
<name>A0A1Q8S5H1_9PEZI</name>
<dbReference type="AlphaFoldDB" id="A0A1Q8S5H1"/>
<evidence type="ECO:0000256" key="1">
    <source>
        <dbReference type="ARBA" id="ARBA00004141"/>
    </source>
</evidence>
<evidence type="ECO:0000313" key="7">
    <source>
        <dbReference type="Proteomes" id="UP000186583"/>
    </source>
</evidence>
<proteinExistence type="predicted"/>
<gene>
    <name evidence="6" type="ORF">CCHL11_00918</name>
</gene>
<dbReference type="PANTHER" id="PTHR42718">
    <property type="entry name" value="MAJOR FACILITATOR SUPERFAMILY MULTIDRUG TRANSPORTER MFSC"/>
    <property type="match status" value="1"/>
</dbReference>
<feature type="transmembrane region" description="Helical" evidence="5">
    <location>
        <begin position="78"/>
        <end position="99"/>
    </location>
</feature>
<feature type="transmembrane region" description="Helical" evidence="5">
    <location>
        <begin position="44"/>
        <end position="66"/>
    </location>
</feature>
<keyword evidence="4 5" id="KW-0472">Membrane</keyword>
<feature type="transmembrane region" description="Helical" evidence="5">
    <location>
        <begin position="6"/>
        <end position="23"/>
    </location>
</feature>
<dbReference type="InterPro" id="IPR011701">
    <property type="entry name" value="MFS"/>
</dbReference>
<sequence>MDYAGAITIVCGLILVVLSYIEARVSAQPLLPASIFTTPCMSPLLLALFLLYGTWGIFSVYGTLYFQNIMSASPLQVVAWYVPLGLAGLILSVIEGLILHLVPGRVLLIISGLGAVGSQLLIALIPLGGSYWAWVFPAVILSTVGIDLSTILMTVFVTTTFPIAQQGLAGSVINSVLQLGVAFVLGLADNIQSVTVDEAGLGKSYKNTFWFGVGLAAAALSILTIWGKVPKASGDLTADEKAELLEEAMTEQRRQSANRGGTLRDS</sequence>
<dbReference type="PANTHER" id="PTHR42718:SF36">
    <property type="entry name" value="MULTIDRUG TRANSPORTER, PUTATIVE (AFU_ORTHOLOGUE AFUA_4G13820)-RELATED"/>
    <property type="match status" value="1"/>
</dbReference>
<feature type="transmembrane region" description="Helical" evidence="5">
    <location>
        <begin position="208"/>
        <end position="226"/>
    </location>
</feature>
<dbReference type="SUPFAM" id="SSF103473">
    <property type="entry name" value="MFS general substrate transporter"/>
    <property type="match status" value="1"/>
</dbReference>
<accession>A0A1Q8S5H1</accession>
<comment type="caution">
    <text evidence="6">The sequence shown here is derived from an EMBL/GenBank/DDBJ whole genome shotgun (WGS) entry which is preliminary data.</text>
</comment>
<dbReference type="Proteomes" id="UP000186583">
    <property type="component" value="Unassembled WGS sequence"/>
</dbReference>
<dbReference type="OrthoDB" id="5086884at2759"/>
<keyword evidence="2 5" id="KW-0812">Transmembrane</keyword>
<dbReference type="GO" id="GO:0022857">
    <property type="term" value="F:transmembrane transporter activity"/>
    <property type="evidence" value="ECO:0007669"/>
    <property type="project" value="InterPro"/>
</dbReference>
<feature type="transmembrane region" description="Helical" evidence="5">
    <location>
        <begin position="106"/>
        <end position="125"/>
    </location>
</feature>
<reference evidence="6 7" key="1">
    <citation type="submission" date="2016-11" db="EMBL/GenBank/DDBJ databases">
        <title>Draft Genome Assembly of Colletotrichum chlorophyti a pathogen of herbaceous plants.</title>
        <authorList>
            <person name="Gan P."/>
            <person name="Narusaka M."/>
            <person name="Tsushima A."/>
            <person name="Narusaka Y."/>
            <person name="Takano Y."/>
            <person name="Shirasu K."/>
        </authorList>
    </citation>
    <scope>NUCLEOTIDE SEQUENCE [LARGE SCALE GENOMIC DNA]</scope>
    <source>
        <strain evidence="6 7">NTL11</strain>
    </source>
</reference>
<evidence type="ECO:0000256" key="5">
    <source>
        <dbReference type="SAM" id="Phobius"/>
    </source>
</evidence>
<keyword evidence="7" id="KW-1185">Reference proteome</keyword>
<dbReference type="Gene3D" id="1.20.1250.20">
    <property type="entry name" value="MFS general substrate transporter like domains"/>
    <property type="match status" value="1"/>
</dbReference>
<evidence type="ECO:0000256" key="4">
    <source>
        <dbReference type="ARBA" id="ARBA00023136"/>
    </source>
</evidence>
<evidence type="ECO:0000256" key="2">
    <source>
        <dbReference type="ARBA" id="ARBA00022692"/>
    </source>
</evidence>
<dbReference type="GO" id="GO:0016020">
    <property type="term" value="C:membrane"/>
    <property type="evidence" value="ECO:0007669"/>
    <property type="project" value="UniProtKB-SubCell"/>
</dbReference>
<organism evidence="6 7">
    <name type="scientific">Colletotrichum chlorophyti</name>
    <dbReference type="NCBI Taxonomy" id="708187"/>
    <lineage>
        <taxon>Eukaryota</taxon>
        <taxon>Fungi</taxon>
        <taxon>Dikarya</taxon>
        <taxon>Ascomycota</taxon>
        <taxon>Pezizomycotina</taxon>
        <taxon>Sordariomycetes</taxon>
        <taxon>Hypocreomycetidae</taxon>
        <taxon>Glomerellales</taxon>
        <taxon>Glomerellaceae</taxon>
        <taxon>Colletotrichum</taxon>
    </lineage>
</organism>
<dbReference type="Pfam" id="PF07690">
    <property type="entry name" value="MFS_1"/>
    <property type="match status" value="1"/>
</dbReference>
<evidence type="ECO:0000313" key="6">
    <source>
        <dbReference type="EMBL" id="OLN96616.1"/>
    </source>
</evidence>